<keyword evidence="4 9" id="KW-0997">Cell inner membrane</keyword>
<dbReference type="Pfam" id="PF04290">
    <property type="entry name" value="DctQ"/>
    <property type="match status" value="1"/>
</dbReference>
<keyword evidence="12" id="KW-1185">Reference proteome</keyword>
<evidence type="ECO:0000256" key="8">
    <source>
        <dbReference type="ARBA" id="ARBA00038436"/>
    </source>
</evidence>
<evidence type="ECO:0000256" key="1">
    <source>
        <dbReference type="ARBA" id="ARBA00004429"/>
    </source>
</evidence>
<evidence type="ECO:0000256" key="2">
    <source>
        <dbReference type="ARBA" id="ARBA00022448"/>
    </source>
</evidence>
<name>A0A5N7MBA8_9HYPH</name>
<dbReference type="Proteomes" id="UP000403266">
    <property type="component" value="Unassembled WGS sequence"/>
</dbReference>
<comment type="subcellular location">
    <subcellularLocation>
        <location evidence="1 9">Cell inner membrane</location>
        <topology evidence="1 9">Multi-pass membrane protein</topology>
    </subcellularLocation>
</comment>
<evidence type="ECO:0000256" key="5">
    <source>
        <dbReference type="ARBA" id="ARBA00022692"/>
    </source>
</evidence>
<feature type="transmembrane region" description="Helical" evidence="9">
    <location>
        <begin position="133"/>
        <end position="151"/>
    </location>
</feature>
<feature type="domain" description="Tripartite ATP-independent periplasmic transporters DctQ component" evidence="10">
    <location>
        <begin position="30"/>
        <end position="158"/>
    </location>
</feature>
<organism evidence="11 12">
    <name type="scientific">Microvirga tunisiensis</name>
    <dbReference type="NCBI Taxonomy" id="2108360"/>
    <lineage>
        <taxon>Bacteria</taxon>
        <taxon>Pseudomonadati</taxon>
        <taxon>Pseudomonadota</taxon>
        <taxon>Alphaproteobacteria</taxon>
        <taxon>Hyphomicrobiales</taxon>
        <taxon>Methylobacteriaceae</taxon>
        <taxon>Microvirga</taxon>
    </lineage>
</organism>
<keyword evidence="7 9" id="KW-0472">Membrane</keyword>
<gene>
    <name evidence="11" type="ORF">FS320_01470</name>
</gene>
<feature type="transmembrane region" description="Helical" evidence="9">
    <location>
        <begin position="93"/>
        <end position="113"/>
    </location>
</feature>
<dbReference type="InterPro" id="IPR007387">
    <property type="entry name" value="TRAP_DctQ"/>
</dbReference>
<dbReference type="InterPro" id="IPR055348">
    <property type="entry name" value="DctQ"/>
</dbReference>
<protein>
    <recommendedName>
        <fullName evidence="9">TRAP transporter small permease protein</fullName>
    </recommendedName>
</protein>
<evidence type="ECO:0000259" key="10">
    <source>
        <dbReference type="Pfam" id="PF04290"/>
    </source>
</evidence>
<accession>A0A5N7MBA8</accession>
<dbReference type="EMBL" id="VOSK01000002">
    <property type="protein sequence ID" value="MPR23920.1"/>
    <property type="molecule type" value="Genomic_DNA"/>
</dbReference>
<dbReference type="GO" id="GO:0022857">
    <property type="term" value="F:transmembrane transporter activity"/>
    <property type="evidence" value="ECO:0007669"/>
    <property type="project" value="UniProtKB-UniRule"/>
</dbReference>
<dbReference type="GO" id="GO:0015740">
    <property type="term" value="P:C4-dicarboxylate transport"/>
    <property type="evidence" value="ECO:0007669"/>
    <property type="project" value="TreeGrafter"/>
</dbReference>
<sequence length="179" mass="19416">MRAELAALSRILAVVNRTALWIAGIGLILMTLFVAWQVFGRYVLNQSPSWTEPASLLLMSWFILLGSAVGVRDGNHLGFEIALHYAPQGLRQTMLAVTEVLVFIFGGAMAWYGTALAVETWSAAMPGLPIPQGFDYVPLAVGGVLIALFSLEKLVRLLLVGDDAPMVRVDEPHLVAVKD</sequence>
<evidence type="ECO:0000313" key="11">
    <source>
        <dbReference type="EMBL" id="MPR23920.1"/>
    </source>
</evidence>
<evidence type="ECO:0000256" key="9">
    <source>
        <dbReference type="RuleBase" id="RU369079"/>
    </source>
</evidence>
<dbReference type="PANTHER" id="PTHR35011">
    <property type="entry name" value="2,3-DIKETO-L-GULONATE TRAP TRANSPORTER SMALL PERMEASE PROTEIN YIAM"/>
    <property type="match status" value="1"/>
</dbReference>
<keyword evidence="3" id="KW-1003">Cell membrane</keyword>
<reference evidence="11 12" key="1">
    <citation type="journal article" date="2019" name="Syst. Appl. Microbiol.">
        <title>Microvirga tunisiensis sp. nov., a root nodule symbiotic bacterium isolated from Lupinus micranthus and L. luteus grown in Northern Tunisia.</title>
        <authorList>
            <person name="Msaddak A."/>
            <person name="Rejili M."/>
            <person name="Duran D."/>
            <person name="Mars M."/>
            <person name="Palacios J.M."/>
            <person name="Ruiz-Argueso T."/>
            <person name="Rey L."/>
            <person name="Imperial J."/>
        </authorList>
    </citation>
    <scope>NUCLEOTIDE SEQUENCE [LARGE SCALE GENOMIC DNA]</scope>
    <source>
        <strain evidence="11 12">Lmie10</strain>
    </source>
</reference>
<feature type="transmembrane region" description="Helical" evidence="9">
    <location>
        <begin position="54"/>
        <end position="72"/>
    </location>
</feature>
<dbReference type="RefSeq" id="WP_152708834.1">
    <property type="nucleotide sequence ID" value="NZ_VOSJ01000002.1"/>
</dbReference>
<comment type="subunit">
    <text evidence="9">The complex comprises the extracytoplasmic solute receptor protein and the two transmembrane proteins.</text>
</comment>
<dbReference type="OrthoDB" id="4964541at2"/>
<comment type="similarity">
    <text evidence="8 9">Belongs to the TRAP transporter small permease family.</text>
</comment>
<comment type="function">
    <text evidence="9">Part of the tripartite ATP-independent periplasmic (TRAP) transport system.</text>
</comment>
<evidence type="ECO:0000256" key="3">
    <source>
        <dbReference type="ARBA" id="ARBA00022475"/>
    </source>
</evidence>
<keyword evidence="2 9" id="KW-0813">Transport</keyword>
<feature type="transmembrane region" description="Helical" evidence="9">
    <location>
        <begin position="20"/>
        <end position="39"/>
    </location>
</feature>
<evidence type="ECO:0000313" key="12">
    <source>
        <dbReference type="Proteomes" id="UP000403266"/>
    </source>
</evidence>
<dbReference type="GO" id="GO:0005886">
    <property type="term" value="C:plasma membrane"/>
    <property type="evidence" value="ECO:0007669"/>
    <property type="project" value="UniProtKB-SubCell"/>
</dbReference>
<evidence type="ECO:0000256" key="6">
    <source>
        <dbReference type="ARBA" id="ARBA00022989"/>
    </source>
</evidence>
<comment type="caution">
    <text evidence="11">The sequence shown here is derived from an EMBL/GenBank/DDBJ whole genome shotgun (WGS) entry which is preliminary data.</text>
</comment>
<dbReference type="AlphaFoldDB" id="A0A5N7MBA8"/>
<proteinExistence type="inferred from homology"/>
<evidence type="ECO:0000256" key="4">
    <source>
        <dbReference type="ARBA" id="ARBA00022519"/>
    </source>
</evidence>
<keyword evidence="6 9" id="KW-1133">Transmembrane helix</keyword>
<evidence type="ECO:0000256" key="7">
    <source>
        <dbReference type="ARBA" id="ARBA00023136"/>
    </source>
</evidence>
<keyword evidence="5 9" id="KW-0812">Transmembrane</keyword>
<dbReference type="PANTHER" id="PTHR35011:SF11">
    <property type="entry name" value="TRAP TRANSPORTER SMALL PERMEASE PROTEIN"/>
    <property type="match status" value="1"/>
</dbReference>